<protein>
    <submittedName>
        <fullName evidence="1">Uncharacterized protein</fullName>
    </submittedName>
</protein>
<organism evidence="1 2">
    <name type="scientific">Glomus cerebriforme</name>
    <dbReference type="NCBI Taxonomy" id="658196"/>
    <lineage>
        <taxon>Eukaryota</taxon>
        <taxon>Fungi</taxon>
        <taxon>Fungi incertae sedis</taxon>
        <taxon>Mucoromycota</taxon>
        <taxon>Glomeromycotina</taxon>
        <taxon>Glomeromycetes</taxon>
        <taxon>Glomerales</taxon>
        <taxon>Glomeraceae</taxon>
        <taxon>Glomus</taxon>
    </lineage>
</organism>
<accession>A0A397SXI2</accession>
<gene>
    <name evidence="1" type="ORF">C1645_826252</name>
</gene>
<dbReference type="Proteomes" id="UP000265703">
    <property type="component" value="Unassembled WGS sequence"/>
</dbReference>
<evidence type="ECO:0000313" key="1">
    <source>
        <dbReference type="EMBL" id="RIA88517.1"/>
    </source>
</evidence>
<sequence>MMLLQNYISQVNKDEKTFIIEDISSYIDKEEHRNQFKNLDEELKNYEIPSWNWIQLEGGAFLNWISAWTMKDDIFLELNFGLKEYLPGPEFQLGL</sequence>
<dbReference type="EMBL" id="QKYT01000260">
    <property type="protein sequence ID" value="RIA88517.1"/>
    <property type="molecule type" value="Genomic_DNA"/>
</dbReference>
<evidence type="ECO:0000313" key="2">
    <source>
        <dbReference type="Proteomes" id="UP000265703"/>
    </source>
</evidence>
<keyword evidence="2" id="KW-1185">Reference proteome</keyword>
<reference evidence="1 2" key="1">
    <citation type="submission" date="2018-06" db="EMBL/GenBank/DDBJ databases">
        <title>Comparative genomics reveals the genomic features of Rhizophagus irregularis, R. cerebriforme, R. diaphanum and Gigaspora rosea, and their symbiotic lifestyle signature.</title>
        <authorList>
            <person name="Morin E."/>
            <person name="San Clemente H."/>
            <person name="Chen E.C.H."/>
            <person name="De La Providencia I."/>
            <person name="Hainaut M."/>
            <person name="Kuo A."/>
            <person name="Kohler A."/>
            <person name="Murat C."/>
            <person name="Tang N."/>
            <person name="Roy S."/>
            <person name="Loubradou J."/>
            <person name="Henrissat B."/>
            <person name="Grigoriev I.V."/>
            <person name="Corradi N."/>
            <person name="Roux C."/>
            <person name="Martin F.M."/>
        </authorList>
    </citation>
    <scope>NUCLEOTIDE SEQUENCE [LARGE SCALE GENOMIC DNA]</scope>
    <source>
        <strain evidence="1 2">DAOM 227022</strain>
    </source>
</reference>
<dbReference type="AlphaFoldDB" id="A0A397SXI2"/>
<comment type="caution">
    <text evidence="1">The sequence shown here is derived from an EMBL/GenBank/DDBJ whole genome shotgun (WGS) entry which is preliminary data.</text>
</comment>
<name>A0A397SXI2_9GLOM</name>
<proteinExistence type="predicted"/>
<dbReference type="OrthoDB" id="10496117at2759"/>